<keyword evidence="2" id="KW-1185">Reference proteome</keyword>
<organism evidence="1 2">
    <name type="scientific">Paludisphaera borealis</name>
    <dbReference type="NCBI Taxonomy" id="1387353"/>
    <lineage>
        <taxon>Bacteria</taxon>
        <taxon>Pseudomonadati</taxon>
        <taxon>Planctomycetota</taxon>
        <taxon>Planctomycetia</taxon>
        <taxon>Isosphaerales</taxon>
        <taxon>Isosphaeraceae</taxon>
        <taxon>Paludisphaera</taxon>
    </lineage>
</organism>
<evidence type="ECO:0000313" key="1">
    <source>
        <dbReference type="EMBL" id="APW59336.1"/>
    </source>
</evidence>
<dbReference type="AlphaFoldDB" id="A0A1U7CKA0"/>
<proteinExistence type="predicted"/>
<dbReference type="EMBL" id="CP019082">
    <property type="protein sequence ID" value="APW59336.1"/>
    <property type="molecule type" value="Genomic_DNA"/>
</dbReference>
<dbReference type="STRING" id="1387353.BSF38_00757"/>
<dbReference type="Proteomes" id="UP000186309">
    <property type="component" value="Chromosome"/>
</dbReference>
<sequence>MLRLIALAATLLLFAGDPPDFEPLGRFDLREIPESSGVVKSRRHSDVFWVHNDSGNPATLFAIDRRGRILNKFAIAVPNLDWEDLAIDGQGRLYIGDIGNNNGRLAIRMIHQIAEPDPGKPSAGPIKPLASSFYAMSRDDRFDAEALVVDGDRAIIVTKRFDGREAELREVSFNPPAPLLRPATARRIGVLPRFVESATGADLSADGRLLAVCGNRVTRVYERADARSWDKLRLLAEVFHEPLGTEGVAWDGMDLIHVSENRGVDRIAERVWRRASASATAGKTR</sequence>
<dbReference type="OrthoDB" id="9801244at2"/>
<protein>
    <submittedName>
        <fullName evidence="1">Uncharacterized protein</fullName>
    </submittedName>
</protein>
<accession>A0A1U7CKA0</accession>
<evidence type="ECO:0000313" key="2">
    <source>
        <dbReference type="Proteomes" id="UP000186309"/>
    </source>
</evidence>
<gene>
    <name evidence="1" type="ORF">BSF38_00757</name>
</gene>
<dbReference type="RefSeq" id="WP_076343530.1">
    <property type="nucleotide sequence ID" value="NZ_CP019082.1"/>
</dbReference>
<dbReference type="SUPFAM" id="SSF101898">
    <property type="entry name" value="NHL repeat"/>
    <property type="match status" value="1"/>
</dbReference>
<reference evidence="2" key="1">
    <citation type="submission" date="2016-12" db="EMBL/GenBank/DDBJ databases">
        <title>Comparative genomics of four Isosphaeraceae planctomycetes: a common pool of plasmids and glycoside hydrolase genes.</title>
        <authorList>
            <person name="Ivanova A."/>
        </authorList>
    </citation>
    <scope>NUCLEOTIDE SEQUENCE [LARGE SCALE GENOMIC DNA]</scope>
    <source>
        <strain evidence="2">PX4</strain>
    </source>
</reference>
<dbReference type="KEGG" id="pbor:BSF38_00757"/>
<name>A0A1U7CKA0_9BACT</name>